<keyword evidence="2" id="KW-0679">Respiratory chain</keyword>
<keyword evidence="2 3" id="KW-0496">Mitochondrion</keyword>
<keyword evidence="2" id="KW-0249">Electron transport</keyword>
<dbReference type="EMBL" id="KF192342">
    <property type="protein sequence ID" value="AGP04998.1"/>
    <property type="molecule type" value="Genomic_DNA"/>
</dbReference>
<dbReference type="Pfam" id="PF00499">
    <property type="entry name" value="Oxidored_q3"/>
    <property type="match status" value="1"/>
</dbReference>
<evidence type="ECO:0000256" key="1">
    <source>
        <dbReference type="ARBA" id="ARBA00021095"/>
    </source>
</evidence>
<dbReference type="GO" id="GO:0031966">
    <property type="term" value="C:mitochondrial membrane"/>
    <property type="evidence" value="ECO:0007669"/>
    <property type="project" value="UniProtKB-SubCell"/>
</dbReference>
<sequence>MEGLFYLFAFGVILSGIMVISALNPVHSVFWLIVAFTSAAMLFILLEVEFIAFIFLIVYVGAIAILFLFVIMMLNLTDLGDNPQDMSNYMPTGFIIGVVVILEVLIFSSWKSNSLFEGSSYLRWDFIEKTSNIEVLGRVLYTDYYYLFILASFILLSAMIGAIVLTQAKSIGIKRQDSFTQVSRQEVSRFEQG</sequence>
<comment type="function">
    <text evidence="2">Core subunit of the mitochondrial membrane respiratory chain NADH dehydrogenase (Complex I) which catalyzes electron transfer from NADH through the respiratory chain, using ubiquinone as an electron acceptor. Essential for the catalytic activity and assembly of complex I.</text>
</comment>
<gene>
    <name evidence="3" type="primary">ND6</name>
</gene>
<dbReference type="Gene3D" id="1.20.120.1200">
    <property type="entry name" value="NADH-ubiquinone/plastoquinone oxidoreductase chain 6, subunit NuoJ"/>
    <property type="match status" value="1"/>
</dbReference>
<proteinExistence type="inferred from homology"/>
<dbReference type="GO" id="GO:0008137">
    <property type="term" value="F:NADH dehydrogenase (ubiquinone) activity"/>
    <property type="evidence" value="ECO:0007669"/>
    <property type="project" value="UniProtKB-UniRule"/>
</dbReference>
<organism evidence="3">
    <name type="scientific">Hymeniacidon sinapium</name>
    <dbReference type="NCBI Taxonomy" id="364019"/>
    <lineage>
        <taxon>Eukaryota</taxon>
        <taxon>Metazoa</taxon>
        <taxon>Porifera</taxon>
        <taxon>Demospongiae</taxon>
        <taxon>Heteroscleromorpha</taxon>
        <taxon>Suberitida</taxon>
        <taxon>Halichondriidae</taxon>
        <taxon>Hymeniacidon</taxon>
    </lineage>
</organism>
<feature type="transmembrane region" description="Helical" evidence="2">
    <location>
        <begin position="30"/>
        <end position="46"/>
    </location>
</feature>
<keyword evidence="2" id="KW-0830">Ubiquinone</keyword>
<dbReference type="InterPro" id="IPR042106">
    <property type="entry name" value="Nuo/plastoQ_OxRdtase_6_NuoJ"/>
</dbReference>
<keyword evidence="2" id="KW-0813">Transport</keyword>
<comment type="subcellular location">
    <subcellularLocation>
        <location evidence="2">Mitochondrion membrane</location>
        <topology evidence="2">Multi-pass membrane protein</topology>
    </subcellularLocation>
</comment>
<keyword evidence="2" id="KW-1133">Transmembrane helix</keyword>
<dbReference type="RefSeq" id="YP_008592460.1">
    <property type="nucleotide sequence ID" value="NC_022450.1"/>
</dbReference>
<reference evidence="3" key="1">
    <citation type="journal article" date="2013" name="Mitochondrial DNA">
        <title>Complete mitochondrial genome of Hymeniacidon sinapium (Demospongiae, Halichondriidae).</title>
        <authorList>
            <person name="Jun J."/>
            <person name="Yu J.N."/>
            <person name="Choi E.H."/>
        </authorList>
    </citation>
    <scope>NUCLEOTIDE SEQUENCE</scope>
</reference>
<dbReference type="EC" id="7.1.1.2" evidence="2"/>
<feature type="transmembrane region" description="Helical" evidence="2">
    <location>
        <begin position="89"/>
        <end position="110"/>
    </location>
</feature>
<geneLocation type="mitochondrion" evidence="3"/>
<name>T1RVH7_9METZ</name>
<dbReference type="AlphaFoldDB" id="T1RVH7"/>
<evidence type="ECO:0000313" key="3">
    <source>
        <dbReference type="EMBL" id="AGP04998.1"/>
    </source>
</evidence>
<protein>
    <recommendedName>
        <fullName evidence="1 2">NADH-ubiquinone oxidoreductase chain 6</fullName>
        <ecNumber evidence="2">7.1.1.2</ecNumber>
    </recommendedName>
</protein>
<keyword evidence="2" id="KW-0472">Membrane</keyword>
<keyword evidence="2" id="KW-0812">Transmembrane</keyword>
<feature type="transmembrane region" description="Helical" evidence="2">
    <location>
        <begin position="144"/>
        <end position="165"/>
    </location>
</feature>
<comment type="catalytic activity">
    <reaction evidence="2">
        <text>a ubiquinone + NADH + 5 H(+)(in) = a ubiquinol + NAD(+) + 4 H(+)(out)</text>
        <dbReference type="Rhea" id="RHEA:29091"/>
        <dbReference type="Rhea" id="RHEA-COMP:9565"/>
        <dbReference type="Rhea" id="RHEA-COMP:9566"/>
        <dbReference type="ChEBI" id="CHEBI:15378"/>
        <dbReference type="ChEBI" id="CHEBI:16389"/>
        <dbReference type="ChEBI" id="CHEBI:17976"/>
        <dbReference type="ChEBI" id="CHEBI:57540"/>
        <dbReference type="ChEBI" id="CHEBI:57945"/>
        <dbReference type="EC" id="7.1.1.2"/>
    </reaction>
</comment>
<dbReference type="InterPro" id="IPR001457">
    <property type="entry name" value="NADH_UbQ/plastoQ_OxRdtase_su6"/>
</dbReference>
<dbReference type="PANTHER" id="PTHR33269">
    <property type="entry name" value="NADH-UBIQUINONE OXIDOREDUCTASE CHAIN 6"/>
    <property type="match status" value="1"/>
</dbReference>
<dbReference type="NCBIfam" id="NF005164">
    <property type="entry name" value="PRK06638.1-4"/>
    <property type="match status" value="1"/>
</dbReference>
<accession>T1RVH7</accession>
<dbReference type="GeneID" id="17097662"/>
<feature type="transmembrane region" description="Helical" evidence="2">
    <location>
        <begin position="6"/>
        <end position="23"/>
    </location>
</feature>
<evidence type="ECO:0000256" key="2">
    <source>
        <dbReference type="RuleBase" id="RU004430"/>
    </source>
</evidence>
<keyword evidence="2" id="KW-1278">Translocase</keyword>
<feature type="transmembrane region" description="Helical" evidence="2">
    <location>
        <begin position="52"/>
        <end position="77"/>
    </location>
</feature>
<comment type="similarity">
    <text evidence="2">Belongs to the complex I subunit 6 family.</text>
</comment>
<dbReference type="PANTHER" id="PTHR33269:SF17">
    <property type="entry name" value="NADH-UBIQUINONE OXIDOREDUCTASE CHAIN 6"/>
    <property type="match status" value="1"/>
</dbReference>
<keyword evidence="2" id="KW-0520">NAD</keyword>